<dbReference type="Proteomes" id="UP000246316">
    <property type="component" value="Segment"/>
</dbReference>
<dbReference type="RefSeq" id="YP_010095003.1">
    <property type="nucleotide sequence ID" value="NC_055743.1"/>
</dbReference>
<reference evidence="1" key="1">
    <citation type="submission" date="2018-03" db="EMBL/GenBank/DDBJ databases">
        <title>Phage therapy in agriculture - a green tech approach to combat plant pathogenic bacteria.</title>
        <authorList>
            <person name="Carstens A.B."/>
            <person name="Djurhuus A.M."/>
            <person name="Hansen L.H."/>
        </authorList>
    </citation>
    <scope>NUCLEOTIDE SEQUENCE [LARGE SCALE GENOMIC DNA]</scope>
</reference>
<evidence type="ECO:0000313" key="2">
    <source>
        <dbReference type="Proteomes" id="UP000246316"/>
    </source>
</evidence>
<organism evidence="1 2">
    <name type="scientific">Erwinia phage Cronus</name>
    <dbReference type="NCBI Taxonomy" id="2163633"/>
    <lineage>
        <taxon>Viruses</taxon>
        <taxon>Duplodnaviria</taxon>
        <taxon>Heunggongvirae</taxon>
        <taxon>Uroviricota</taxon>
        <taxon>Caudoviricetes</taxon>
        <taxon>Pantevenvirales</taxon>
        <taxon>Straboviridae</taxon>
        <taxon>Tevenvirinae</taxon>
        <taxon>Risoevirus</taxon>
        <taxon>Risoevirus cronus</taxon>
        <taxon>Roskildevirus cronus</taxon>
    </lineage>
</organism>
<evidence type="ECO:0000313" key="1">
    <source>
        <dbReference type="EMBL" id="AWD90495.1"/>
    </source>
</evidence>
<keyword evidence="2" id="KW-1185">Reference proteome</keyword>
<accession>A0A2S1GM86</accession>
<proteinExistence type="predicted"/>
<name>A0A2S1GM86_9CAUD</name>
<protein>
    <submittedName>
        <fullName evidence="1">Uncharacterized protein</fullName>
    </submittedName>
</protein>
<sequence length="102" mass="11559">MKVKVIFKSDNGFKPYCTYHSAAYRLCAKFGPTLKPAFIGGKEPIWPLPEKIGTDMDIVLLFQLLGAYGKSVRVCFDSYSSTIELTVPGYREEWLTERAKDD</sequence>
<dbReference type="GeneID" id="65112637"/>
<dbReference type="KEGG" id="vg:65112637"/>
<dbReference type="EMBL" id="MH059636">
    <property type="protein sequence ID" value="AWD90495.1"/>
    <property type="molecule type" value="Genomic_DNA"/>
</dbReference>